<dbReference type="InterPro" id="IPR045378">
    <property type="entry name" value="LNT_N"/>
</dbReference>
<comment type="caution">
    <text evidence="10">The sequence shown here is derived from an EMBL/GenBank/DDBJ whole genome shotgun (WGS) entry which is preliminary data.</text>
</comment>
<keyword evidence="5 8" id="KW-1133">Transmembrane helix</keyword>
<evidence type="ECO:0000256" key="7">
    <source>
        <dbReference type="ARBA" id="ARBA00023315"/>
    </source>
</evidence>
<keyword evidence="3 8" id="KW-0808">Transferase</keyword>
<evidence type="ECO:0000256" key="4">
    <source>
        <dbReference type="ARBA" id="ARBA00022692"/>
    </source>
</evidence>
<feature type="transmembrane region" description="Helical" evidence="8">
    <location>
        <begin position="27"/>
        <end position="45"/>
    </location>
</feature>
<feature type="transmembrane region" description="Helical" evidence="8">
    <location>
        <begin position="510"/>
        <end position="530"/>
    </location>
</feature>
<dbReference type="EC" id="2.3.1.269" evidence="8"/>
<dbReference type="PANTHER" id="PTHR38686:SF1">
    <property type="entry name" value="APOLIPOPROTEIN N-ACYLTRANSFERASE"/>
    <property type="match status" value="1"/>
</dbReference>
<evidence type="ECO:0000313" key="11">
    <source>
        <dbReference type="Proteomes" id="UP000649753"/>
    </source>
</evidence>
<dbReference type="Pfam" id="PF00795">
    <property type="entry name" value="CN_hydrolase"/>
    <property type="match status" value="1"/>
</dbReference>
<comment type="catalytic activity">
    <reaction evidence="8">
        <text>N-terminal S-1,2-diacyl-sn-glyceryl-L-cysteinyl-[lipoprotein] + a glycerophospholipid = N-acyl-S-1,2-diacyl-sn-glyceryl-L-cysteinyl-[lipoprotein] + a 2-acyl-sn-glycero-3-phospholipid + H(+)</text>
        <dbReference type="Rhea" id="RHEA:48228"/>
        <dbReference type="Rhea" id="RHEA-COMP:14681"/>
        <dbReference type="Rhea" id="RHEA-COMP:14684"/>
        <dbReference type="ChEBI" id="CHEBI:15378"/>
        <dbReference type="ChEBI" id="CHEBI:136912"/>
        <dbReference type="ChEBI" id="CHEBI:140656"/>
        <dbReference type="ChEBI" id="CHEBI:140657"/>
        <dbReference type="ChEBI" id="CHEBI:140660"/>
        <dbReference type="EC" id="2.3.1.269"/>
    </reaction>
</comment>
<evidence type="ECO:0000256" key="5">
    <source>
        <dbReference type="ARBA" id="ARBA00022989"/>
    </source>
</evidence>
<feature type="transmembrane region" description="Helical" evidence="8">
    <location>
        <begin position="175"/>
        <end position="199"/>
    </location>
</feature>
<feature type="transmembrane region" description="Helical" evidence="8">
    <location>
        <begin position="74"/>
        <end position="94"/>
    </location>
</feature>
<dbReference type="PROSITE" id="PS50263">
    <property type="entry name" value="CN_HYDROLASE"/>
    <property type="match status" value="1"/>
</dbReference>
<feature type="transmembrane region" description="Helical" evidence="8">
    <location>
        <begin position="100"/>
        <end position="121"/>
    </location>
</feature>
<dbReference type="SUPFAM" id="SSF56317">
    <property type="entry name" value="Carbon-nitrogen hydrolase"/>
    <property type="match status" value="1"/>
</dbReference>
<organism evidence="10 11">
    <name type="scientific">Plantactinospora soyae</name>
    <dbReference type="NCBI Taxonomy" id="1544732"/>
    <lineage>
        <taxon>Bacteria</taxon>
        <taxon>Bacillati</taxon>
        <taxon>Actinomycetota</taxon>
        <taxon>Actinomycetes</taxon>
        <taxon>Micromonosporales</taxon>
        <taxon>Micromonosporaceae</taxon>
        <taxon>Plantactinospora</taxon>
    </lineage>
</organism>
<dbReference type="InterPro" id="IPR036526">
    <property type="entry name" value="C-N_Hydrolase_sf"/>
</dbReference>
<reference evidence="10" key="1">
    <citation type="submission" date="2020-10" db="EMBL/GenBank/DDBJ databases">
        <title>Sequencing the genomes of 1000 actinobacteria strains.</title>
        <authorList>
            <person name="Klenk H.-P."/>
        </authorList>
    </citation>
    <scope>NUCLEOTIDE SEQUENCE</scope>
    <source>
        <strain evidence="10">DSM 46832</strain>
    </source>
</reference>
<feature type="transmembrane region" description="Helical" evidence="8">
    <location>
        <begin position="211"/>
        <end position="231"/>
    </location>
</feature>
<accession>A0A927R8F3</accession>
<evidence type="ECO:0000313" key="10">
    <source>
        <dbReference type="EMBL" id="MBE1490379.1"/>
    </source>
</evidence>
<evidence type="ECO:0000256" key="2">
    <source>
        <dbReference type="ARBA" id="ARBA00022475"/>
    </source>
</evidence>
<protein>
    <recommendedName>
        <fullName evidence="8">Apolipoprotein N-acyltransferase</fullName>
        <shortName evidence="8">ALP N-acyltransferase</shortName>
        <ecNumber evidence="8">2.3.1.269</ecNumber>
    </recommendedName>
</protein>
<dbReference type="Proteomes" id="UP000649753">
    <property type="component" value="Unassembled WGS sequence"/>
</dbReference>
<dbReference type="CDD" id="cd07571">
    <property type="entry name" value="ALP_N-acyl_transferase"/>
    <property type="match status" value="1"/>
</dbReference>
<dbReference type="GO" id="GO:0016410">
    <property type="term" value="F:N-acyltransferase activity"/>
    <property type="evidence" value="ECO:0007669"/>
    <property type="project" value="UniProtKB-UniRule"/>
</dbReference>
<keyword evidence="7 8" id="KW-0012">Acyltransferase</keyword>
<keyword evidence="2 8" id="KW-1003">Cell membrane</keyword>
<feature type="domain" description="CN hydrolase" evidence="9">
    <location>
        <begin position="243"/>
        <end position="498"/>
    </location>
</feature>
<sequence length="552" mass="57464">MTVVDTAETTVAADGAGQPPEPAGKPVPLGLGLLAAVLAGLVLLVSFPPYGLWWAAPVGVALLTVAVHRRRMRAGFGLGAIAGLALFLPMLSWTNLYTGQLPWLLLSGLQACYLGLLGLAVAATSRLVDRVRWSWPLVTGVLWVAQEALRDRTPFGGFPWGRLAFSQGDSPVLRLATLGGAPLVTFGVAVVGGLLVAALWRPWRSAGTGGWVRAAGFVAGAVAVSVLGLLLPVGVAGAGAGTATVAIVQGNVPRMGLDFNAQRQAVLENHVTATIDLAAQVAGGSARQPDLVVWPENASDVDPVRNEEAGRRISDAADAIKAPILVGAVLLGPGEGQVRNAGLVWLPKTGVDQSQMYVKRHPVPFAEYVPLRSIARKVSKEVDRIRNDFVAGTEPGVLRVGGVPLGDVICFEVAYDEVVRDTVTNGAQLLVVQTNNATFNVAEAEQQLAMVRLRAVEHGREALMASTVGVSGFVGADGRVTGATGFNTEAVVTRQMHLGDARTVATRVGLWPEMALLAMAVAALVAAALVRRRSLPGDGTATAGDPADAEER</sequence>
<evidence type="ECO:0000256" key="3">
    <source>
        <dbReference type="ARBA" id="ARBA00022679"/>
    </source>
</evidence>
<dbReference type="GO" id="GO:0042158">
    <property type="term" value="P:lipoprotein biosynthetic process"/>
    <property type="evidence" value="ECO:0007669"/>
    <property type="project" value="UniProtKB-UniRule"/>
</dbReference>
<keyword evidence="6 8" id="KW-0472">Membrane</keyword>
<keyword evidence="11" id="KW-1185">Reference proteome</keyword>
<dbReference type="GO" id="GO:0005886">
    <property type="term" value="C:plasma membrane"/>
    <property type="evidence" value="ECO:0007669"/>
    <property type="project" value="UniProtKB-SubCell"/>
</dbReference>
<dbReference type="NCBIfam" id="TIGR00546">
    <property type="entry name" value="lnt"/>
    <property type="match status" value="1"/>
</dbReference>
<comment type="function">
    <text evidence="8">Catalyzes the phospholipid dependent N-acylation of the N-terminal cysteine of apolipoprotein, the last step in lipoprotein maturation.</text>
</comment>
<dbReference type="InterPro" id="IPR004563">
    <property type="entry name" value="Apolipo_AcylTrfase"/>
</dbReference>
<gene>
    <name evidence="8" type="primary">lnt</name>
    <name evidence="10" type="ORF">H4W31_006017</name>
</gene>
<keyword evidence="4 8" id="KW-0812">Transmembrane</keyword>
<comment type="subcellular location">
    <subcellularLocation>
        <location evidence="1 8">Cell membrane</location>
        <topology evidence="1 8">Multi-pass membrane protein</topology>
    </subcellularLocation>
</comment>
<evidence type="ECO:0000256" key="6">
    <source>
        <dbReference type="ARBA" id="ARBA00023136"/>
    </source>
</evidence>
<dbReference type="Pfam" id="PF20154">
    <property type="entry name" value="LNT_N"/>
    <property type="match status" value="1"/>
</dbReference>
<name>A0A927R8F3_9ACTN</name>
<dbReference type="PANTHER" id="PTHR38686">
    <property type="entry name" value="APOLIPOPROTEIN N-ACYLTRANSFERASE"/>
    <property type="match status" value="1"/>
</dbReference>
<comment type="similarity">
    <text evidence="8">Belongs to the CN hydrolase family. Apolipoprotein N-acyltransferase subfamily.</text>
</comment>
<dbReference type="AlphaFoldDB" id="A0A927R8F3"/>
<evidence type="ECO:0000256" key="1">
    <source>
        <dbReference type="ARBA" id="ARBA00004651"/>
    </source>
</evidence>
<comment type="pathway">
    <text evidence="8">Protein modification; lipoprotein biosynthesis (N-acyl transfer).</text>
</comment>
<dbReference type="EMBL" id="JADBEB010000001">
    <property type="protein sequence ID" value="MBE1490379.1"/>
    <property type="molecule type" value="Genomic_DNA"/>
</dbReference>
<evidence type="ECO:0000256" key="8">
    <source>
        <dbReference type="HAMAP-Rule" id="MF_01148"/>
    </source>
</evidence>
<dbReference type="Gene3D" id="3.60.110.10">
    <property type="entry name" value="Carbon-nitrogen hydrolase"/>
    <property type="match status" value="1"/>
</dbReference>
<evidence type="ECO:0000259" key="9">
    <source>
        <dbReference type="PROSITE" id="PS50263"/>
    </source>
</evidence>
<proteinExistence type="inferred from homology"/>
<dbReference type="HAMAP" id="MF_01148">
    <property type="entry name" value="Lnt"/>
    <property type="match status" value="1"/>
</dbReference>
<dbReference type="InterPro" id="IPR003010">
    <property type="entry name" value="C-N_Hydrolase"/>
</dbReference>